<evidence type="ECO:0000256" key="1">
    <source>
        <dbReference type="ARBA" id="ARBA00008056"/>
    </source>
</evidence>
<evidence type="ECO:0000256" key="2">
    <source>
        <dbReference type="RuleBase" id="RU003682"/>
    </source>
</evidence>
<dbReference type="STRING" id="1448320.A0A319DDP8"/>
<dbReference type="Proteomes" id="UP000247810">
    <property type="component" value="Unassembled WGS sequence"/>
</dbReference>
<evidence type="ECO:0000313" key="5">
    <source>
        <dbReference type="Proteomes" id="UP000247810"/>
    </source>
</evidence>
<keyword evidence="2" id="KW-0479">Metal-binding</keyword>
<evidence type="ECO:0000259" key="3">
    <source>
        <dbReference type="PROSITE" id="PS51471"/>
    </source>
</evidence>
<dbReference type="InterPro" id="IPR044861">
    <property type="entry name" value="IPNS-like_FE2OG_OXY"/>
</dbReference>
<dbReference type="VEuPathDB" id="FungiDB:BO71DRAFT_397964"/>
<dbReference type="GO" id="GO:0016491">
    <property type="term" value="F:oxidoreductase activity"/>
    <property type="evidence" value="ECO:0007669"/>
    <property type="project" value="UniProtKB-KW"/>
</dbReference>
<dbReference type="AlphaFoldDB" id="A0A319DDP8"/>
<keyword evidence="5" id="KW-1185">Reference proteome</keyword>
<gene>
    <name evidence="4" type="ORF">BO71DRAFT_397964</name>
</gene>
<evidence type="ECO:0000313" key="4">
    <source>
        <dbReference type="EMBL" id="PYH95515.1"/>
    </source>
</evidence>
<dbReference type="InterPro" id="IPR026992">
    <property type="entry name" value="DIOX_N"/>
</dbReference>
<reference evidence="4 5" key="1">
    <citation type="submission" date="2018-02" db="EMBL/GenBank/DDBJ databases">
        <title>The genomes of Aspergillus section Nigri reveals drivers in fungal speciation.</title>
        <authorList>
            <consortium name="DOE Joint Genome Institute"/>
            <person name="Vesth T.C."/>
            <person name="Nybo J."/>
            <person name="Theobald S."/>
            <person name="Brandl J."/>
            <person name="Frisvad J.C."/>
            <person name="Nielsen K.F."/>
            <person name="Lyhne E.K."/>
            <person name="Kogle M.E."/>
            <person name="Kuo A."/>
            <person name="Riley R."/>
            <person name="Clum A."/>
            <person name="Nolan M."/>
            <person name="Lipzen A."/>
            <person name="Salamov A."/>
            <person name="Henrissat B."/>
            <person name="Wiebenga A."/>
            <person name="De vries R.P."/>
            <person name="Grigoriev I.V."/>
            <person name="Mortensen U.H."/>
            <person name="Andersen M.R."/>
            <person name="Baker S.E."/>
        </authorList>
    </citation>
    <scope>NUCLEOTIDE SEQUENCE [LARGE SCALE GENOMIC DNA]</scope>
    <source>
        <strain evidence="4 5">CBS 707.79</strain>
    </source>
</reference>
<dbReference type="Gene3D" id="2.60.120.330">
    <property type="entry name" value="B-lactam Antibiotic, Isopenicillin N Synthase, Chain"/>
    <property type="match status" value="1"/>
</dbReference>
<proteinExistence type="inferred from homology"/>
<dbReference type="Pfam" id="PF14226">
    <property type="entry name" value="DIOX_N"/>
    <property type="match status" value="1"/>
</dbReference>
<sequence length="336" mass="37197">MTLPQTNTTPFYLPTIDITPYRQDPTSAASKQLIHEIRTACTSTGFFILRGHGIAPSLQKSLFDASAKFFALPTATKLSIDMKKTPGFVGYDAMASQSYEADVLPDLKEGYFFGTEAPVDDPEEVRHLCRGRNVFPPTDVLSDKDFRVPLQEYYAAVRDLGWLVMDLVAATLPYGPDVFEGLKASNPNCPLRLLHYPPSPAEVGVGGKGRQLGSSAHTDFGAVTLLLQDGHAGLEVLDRATGEWVCVPPDKDTYVVNLGDMIRRLTGEVYQSSLHRVMNRNETDRYSVVLFVQGNLDFRLRRLDGKDGEGEEVPTVREHLRGRLTRSYKVAPGSKM</sequence>
<dbReference type="InterPro" id="IPR005123">
    <property type="entry name" value="Oxoglu/Fe-dep_dioxygenase_dom"/>
</dbReference>
<protein>
    <submittedName>
        <fullName evidence="4">Oxidoreductase-like protein</fullName>
    </submittedName>
</protein>
<dbReference type="InterPro" id="IPR027443">
    <property type="entry name" value="IPNS-like_sf"/>
</dbReference>
<dbReference type="GO" id="GO:0046872">
    <property type="term" value="F:metal ion binding"/>
    <property type="evidence" value="ECO:0007669"/>
    <property type="project" value="UniProtKB-KW"/>
</dbReference>
<dbReference type="Pfam" id="PF03171">
    <property type="entry name" value="2OG-FeII_Oxy"/>
    <property type="match status" value="1"/>
</dbReference>
<dbReference type="SUPFAM" id="SSF51197">
    <property type="entry name" value="Clavaminate synthase-like"/>
    <property type="match status" value="1"/>
</dbReference>
<keyword evidence="2" id="KW-0408">Iron</keyword>
<dbReference type="EMBL" id="KZ825852">
    <property type="protein sequence ID" value="PYH95515.1"/>
    <property type="molecule type" value="Genomic_DNA"/>
</dbReference>
<keyword evidence="2" id="KW-0560">Oxidoreductase</keyword>
<organism evidence="4 5">
    <name type="scientific">Aspergillus ellipticus CBS 707.79</name>
    <dbReference type="NCBI Taxonomy" id="1448320"/>
    <lineage>
        <taxon>Eukaryota</taxon>
        <taxon>Fungi</taxon>
        <taxon>Dikarya</taxon>
        <taxon>Ascomycota</taxon>
        <taxon>Pezizomycotina</taxon>
        <taxon>Eurotiomycetes</taxon>
        <taxon>Eurotiomycetidae</taxon>
        <taxon>Eurotiales</taxon>
        <taxon>Aspergillaceae</taxon>
        <taxon>Aspergillus</taxon>
        <taxon>Aspergillus subgen. Circumdati</taxon>
    </lineage>
</organism>
<accession>A0A319DDP8</accession>
<comment type="similarity">
    <text evidence="1 2">Belongs to the iron/ascorbate-dependent oxidoreductase family.</text>
</comment>
<dbReference type="PROSITE" id="PS51471">
    <property type="entry name" value="FE2OG_OXY"/>
    <property type="match status" value="1"/>
</dbReference>
<name>A0A319DDP8_9EURO</name>
<feature type="domain" description="Fe2OG dioxygenase" evidence="3">
    <location>
        <begin position="186"/>
        <end position="294"/>
    </location>
</feature>
<dbReference type="OrthoDB" id="288590at2759"/>
<dbReference type="GO" id="GO:0044283">
    <property type="term" value="P:small molecule biosynthetic process"/>
    <property type="evidence" value="ECO:0007669"/>
    <property type="project" value="UniProtKB-ARBA"/>
</dbReference>
<dbReference type="PANTHER" id="PTHR47990">
    <property type="entry name" value="2-OXOGLUTARATE (2OG) AND FE(II)-DEPENDENT OXYGENASE SUPERFAMILY PROTEIN-RELATED"/>
    <property type="match status" value="1"/>
</dbReference>
<dbReference type="InterPro" id="IPR050231">
    <property type="entry name" value="Iron_ascorbate_oxido_reductase"/>
</dbReference>